<name>A0A821MF53_9BILA</name>
<accession>A0A821MF53</accession>
<organism evidence="2 3">
    <name type="scientific">Rotaria socialis</name>
    <dbReference type="NCBI Taxonomy" id="392032"/>
    <lineage>
        <taxon>Eukaryota</taxon>
        <taxon>Metazoa</taxon>
        <taxon>Spiralia</taxon>
        <taxon>Gnathifera</taxon>
        <taxon>Rotifera</taxon>
        <taxon>Eurotatoria</taxon>
        <taxon>Bdelloidea</taxon>
        <taxon>Philodinida</taxon>
        <taxon>Philodinidae</taxon>
        <taxon>Rotaria</taxon>
    </lineage>
</organism>
<dbReference type="EMBL" id="CAJOBP010042460">
    <property type="protein sequence ID" value="CAF4766394.1"/>
    <property type="molecule type" value="Genomic_DNA"/>
</dbReference>
<feature type="compositionally biased region" description="Basic and acidic residues" evidence="1">
    <location>
        <begin position="7"/>
        <end position="21"/>
    </location>
</feature>
<evidence type="ECO:0000256" key="1">
    <source>
        <dbReference type="SAM" id="MobiDB-lite"/>
    </source>
</evidence>
<proteinExistence type="predicted"/>
<comment type="caution">
    <text evidence="2">The sequence shown here is derived from an EMBL/GenBank/DDBJ whole genome shotgun (WGS) entry which is preliminary data.</text>
</comment>
<reference evidence="2" key="1">
    <citation type="submission" date="2021-02" db="EMBL/GenBank/DDBJ databases">
        <authorList>
            <person name="Nowell W R."/>
        </authorList>
    </citation>
    <scope>NUCLEOTIDE SEQUENCE</scope>
</reference>
<sequence>MTEENDSIQKIEERQSTERGWKSATKN</sequence>
<dbReference type="AlphaFoldDB" id="A0A821MF53"/>
<feature type="region of interest" description="Disordered" evidence="1">
    <location>
        <begin position="1"/>
        <end position="27"/>
    </location>
</feature>
<evidence type="ECO:0000313" key="3">
    <source>
        <dbReference type="Proteomes" id="UP000663873"/>
    </source>
</evidence>
<keyword evidence="3" id="KW-1185">Reference proteome</keyword>
<gene>
    <name evidence="2" type="ORF">UJA718_LOCUS39694</name>
</gene>
<dbReference type="Proteomes" id="UP000663873">
    <property type="component" value="Unassembled WGS sequence"/>
</dbReference>
<evidence type="ECO:0000313" key="2">
    <source>
        <dbReference type="EMBL" id="CAF4766394.1"/>
    </source>
</evidence>
<protein>
    <submittedName>
        <fullName evidence="2">Uncharacterized protein</fullName>
    </submittedName>
</protein>
<feature type="non-terminal residue" evidence="2">
    <location>
        <position position="27"/>
    </location>
</feature>